<evidence type="ECO:0000313" key="2">
    <source>
        <dbReference type="EMBL" id="PIZ16688.1"/>
    </source>
</evidence>
<dbReference type="GO" id="GO:0030435">
    <property type="term" value="P:sporulation resulting in formation of a cellular spore"/>
    <property type="evidence" value="ECO:0007669"/>
    <property type="project" value="InterPro"/>
</dbReference>
<keyword evidence="2" id="KW-0132">Cell division</keyword>
<dbReference type="Proteomes" id="UP000229307">
    <property type="component" value="Unassembled WGS sequence"/>
</dbReference>
<evidence type="ECO:0000259" key="1">
    <source>
        <dbReference type="Pfam" id="PF08486"/>
    </source>
</evidence>
<sequence length="388" mass="43478">MKSHRISLLFTFLVSFSLSCPAYELVRVRLLTGQQSVNILCAETTSLYDPSTAQDIAVTPSFAEYSITPSDQGLRLIQTSIDGGGFSFNLPYEVVIEPRGNGTVSVNGREYRGSIFIKLKNGGVQLLDVINIISIDDYVRGTVKAEISPDWPEEMIKAHVVAARTYVFYQMQNRAELDFDVESGIMSQVYWGVNGEDSASNRLVSETAGEYLVYRDAVAQVFYHSCCGGYTEDSMDVWGISIPYITNVRCPFCRNSPRYSWEKKFSTGQIQEALKKNGIDIGKILGIYLLKKSRTERVQELSIKGAGGEKKMSGDSFRRIMGYSVIPSTMFTVEQKVRDELIFRGRGYGHGVGLCQWGAKEMAVNGYDYKEILKFYFPGTKVKKLTND</sequence>
<dbReference type="InterPro" id="IPR051922">
    <property type="entry name" value="Bact_Sporulation_Assoc"/>
</dbReference>
<gene>
    <name evidence="2" type="ORF">COY52_06505</name>
</gene>
<dbReference type="Pfam" id="PF08486">
    <property type="entry name" value="SpoIID"/>
    <property type="match status" value="1"/>
</dbReference>
<organism evidence="2 3">
    <name type="scientific">Candidatus Desantisbacteria bacterium CG_4_10_14_0_8_um_filter_48_22</name>
    <dbReference type="NCBI Taxonomy" id="1974543"/>
    <lineage>
        <taxon>Bacteria</taxon>
        <taxon>Candidatus Desantisiibacteriota</taxon>
    </lineage>
</organism>
<dbReference type="InterPro" id="IPR013486">
    <property type="entry name" value="SpoIID/LytB"/>
</dbReference>
<reference evidence="3" key="1">
    <citation type="submission" date="2017-09" db="EMBL/GenBank/DDBJ databases">
        <title>Depth-based differentiation of microbial function through sediment-hosted aquifers and enrichment of novel symbionts in the deep terrestrial subsurface.</title>
        <authorList>
            <person name="Probst A.J."/>
            <person name="Ladd B."/>
            <person name="Jarett J.K."/>
            <person name="Geller-Mcgrath D.E."/>
            <person name="Sieber C.M.K."/>
            <person name="Emerson J.B."/>
            <person name="Anantharaman K."/>
            <person name="Thomas B.C."/>
            <person name="Malmstrom R."/>
            <person name="Stieglmeier M."/>
            <person name="Klingl A."/>
            <person name="Woyke T."/>
            <person name="Ryan C.M."/>
            <person name="Banfield J.F."/>
        </authorList>
    </citation>
    <scope>NUCLEOTIDE SEQUENCE [LARGE SCALE GENOMIC DNA]</scope>
</reference>
<dbReference type="GO" id="GO:0030288">
    <property type="term" value="C:outer membrane-bounded periplasmic space"/>
    <property type="evidence" value="ECO:0007669"/>
    <property type="project" value="TreeGrafter"/>
</dbReference>
<protein>
    <submittedName>
        <fullName evidence="2">Cell division protein</fullName>
    </submittedName>
</protein>
<name>A0A2M7SB00_9BACT</name>
<dbReference type="PANTHER" id="PTHR30032">
    <property type="entry name" value="N-ACETYLMURAMOYL-L-ALANINE AMIDASE-RELATED"/>
    <property type="match status" value="1"/>
</dbReference>
<proteinExistence type="predicted"/>
<keyword evidence="2" id="KW-0131">Cell cycle</keyword>
<dbReference type="PANTHER" id="PTHR30032:SF4">
    <property type="entry name" value="AMIDASE ENHANCER"/>
    <property type="match status" value="1"/>
</dbReference>
<evidence type="ECO:0000313" key="3">
    <source>
        <dbReference type="Proteomes" id="UP000229307"/>
    </source>
</evidence>
<comment type="caution">
    <text evidence="2">The sequence shown here is derived from an EMBL/GenBank/DDBJ whole genome shotgun (WGS) entry which is preliminary data.</text>
</comment>
<dbReference type="GO" id="GO:0051301">
    <property type="term" value="P:cell division"/>
    <property type="evidence" value="ECO:0007669"/>
    <property type="project" value="UniProtKB-KW"/>
</dbReference>
<dbReference type="EMBL" id="PFMR01000171">
    <property type="protein sequence ID" value="PIZ16688.1"/>
    <property type="molecule type" value="Genomic_DNA"/>
</dbReference>
<dbReference type="AlphaFoldDB" id="A0A2M7SB00"/>
<dbReference type="NCBIfam" id="TIGR02669">
    <property type="entry name" value="SpoIID_LytB"/>
    <property type="match status" value="1"/>
</dbReference>
<dbReference type="InterPro" id="IPR013693">
    <property type="entry name" value="SpoIID/LytB_N"/>
</dbReference>
<dbReference type="PROSITE" id="PS51257">
    <property type="entry name" value="PROKAR_LIPOPROTEIN"/>
    <property type="match status" value="1"/>
</dbReference>
<feature type="domain" description="Sporulation stage II protein D amidase enhancer LytB N-terminal" evidence="1">
    <location>
        <begin position="127"/>
        <end position="214"/>
    </location>
</feature>
<accession>A0A2M7SB00</accession>